<dbReference type="InterPro" id="IPR006016">
    <property type="entry name" value="UspA"/>
</dbReference>
<gene>
    <name evidence="3" type="ORF">HMF3257_20320</name>
</gene>
<feature type="domain" description="UspA" evidence="2">
    <location>
        <begin position="1"/>
        <end position="138"/>
    </location>
</feature>
<comment type="caution">
    <text evidence="3">The sequence shown here is derived from an EMBL/GenBank/DDBJ whole genome shotgun (WGS) entry which is preliminary data.</text>
</comment>
<evidence type="ECO:0000259" key="2">
    <source>
        <dbReference type="Pfam" id="PF00582"/>
    </source>
</evidence>
<dbReference type="EMBL" id="QLII01000001">
    <property type="protein sequence ID" value="RAI75926.1"/>
    <property type="molecule type" value="Genomic_DNA"/>
</dbReference>
<reference evidence="3 4" key="1">
    <citation type="submission" date="2018-06" db="EMBL/GenBank/DDBJ databases">
        <title>Spirosoma sp. HMF3257 Genome sequencing and assembly.</title>
        <authorList>
            <person name="Kang H."/>
            <person name="Cha I."/>
            <person name="Kim H."/>
            <person name="Kang J."/>
            <person name="Joh K."/>
        </authorList>
    </citation>
    <scope>NUCLEOTIDE SEQUENCE [LARGE SCALE GENOMIC DNA]</scope>
    <source>
        <strain evidence="3 4">HMF3257</strain>
    </source>
</reference>
<accession>A0A327NPJ3</accession>
<evidence type="ECO:0000313" key="3">
    <source>
        <dbReference type="EMBL" id="RAI75926.1"/>
    </source>
</evidence>
<evidence type="ECO:0000313" key="4">
    <source>
        <dbReference type="Proteomes" id="UP000249016"/>
    </source>
</evidence>
<dbReference type="PRINTS" id="PR01438">
    <property type="entry name" value="UNVRSLSTRESS"/>
</dbReference>
<dbReference type="SUPFAM" id="SSF52402">
    <property type="entry name" value="Adenine nucleotide alpha hydrolases-like"/>
    <property type="match status" value="1"/>
</dbReference>
<keyword evidence="4" id="KW-1185">Reference proteome</keyword>
<protein>
    <submittedName>
        <fullName evidence="3">Universal stress protein</fullName>
    </submittedName>
</protein>
<comment type="similarity">
    <text evidence="1">Belongs to the universal stress protein A family.</text>
</comment>
<dbReference type="RefSeq" id="WP_111344862.1">
    <property type="nucleotide sequence ID" value="NZ_QLII01000001.1"/>
</dbReference>
<evidence type="ECO:0000256" key="1">
    <source>
        <dbReference type="ARBA" id="ARBA00008791"/>
    </source>
</evidence>
<name>A0A327NPJ3_9BACT</name>
<dbReference type="Pfam" id="PF00582">
    <property type="entry name" value="Usp"/>
    <property type="match status" value="1"/>
</dbReference>
<dbReference type="InterPro" id="IPR006015">
    <property type="entry name" value="Universal_stress_UspA"/>
</dbReference>
<dbReference type="Gene3D" id="3.40.50.12370">
    <property type="match status" value="1"/>
</dbReference>
<organism evidence="3 4">
    <name type="scientific">Spirosoma telluris</name>
    <dbReference type="NCBI Taxonomy" id="2183553"/>
    <lineage>
        <taxon>Bacteria</taxon>
        <taxon>Pseudomonadati</taxon>
        <taxon>Bacteroidota</taxon>
        <taxon>Cytophagia</taxon>
        <taxon>Cytophagales</taxon>
        <taxon>Cytophagaceae</taxon>
        <taxon>Spirosoma</taxon>
    </lineage>
</organism>
<dbReference type="Proteomes" id="UP000249016">
    <property type="component" value="Unassembled WGS sequence"/>
</dbReference>
<proteinExistence type="inferred from homology"/>
<dbReference type="OrthoDB" id="1522603at2"/>
<dbReference type="CDD" id="cd00293">
    <property type="entry name" value="USP-like"/>
    <property type="match status" value="1"/>
</dbReference>
<sequence length="289" mass="32023">MKKILLLTDFSEAAHKALQYARSFFSDTVADFHLLCAYPVEPDGFYSPKHVAETVHAAFVSQLRDVVKELHQQTNVDWHTFRSSAKPGKLIDIVREALDEEAYDLVVIGGKKDGTNELFGNSATQLIRQLNINVLVVPVDTDSKPIRSVVLAVDFANLKSCKLLCPVKEIVSLKGATLTLLTIDTPQKKSIRVEQEVRIRQFLAPIEPTVAHLQSPDARKGIDDYLAGHPVDLLITIPKHKGLADILTGNSVTRSLAYMPPVPMLTLYDDGSSDKPRLIEDLSNLDYAL</sequence>
<dbReference type="AlphaFoldDB" id="A0A327NPJ3"/>